<evidence type="ECO:0000256" key="1">
    <source>
        <dbReference type="SAM" id="MobiDB-lite"/>
    </source>
</evidence>
<feature type="region of interest" description="Disordered" evidence="1">
    <location>
        <begin position="76"/>
        <end position="100"/>
    </location>
</feature>
<evidence type="ECO:0000259" key="2">
    <source>
        <dbReference type="Pfam" id="PF24864"/>
    </source>
</evidence>
<accession>A0A2B7Y1U7</accession>
<sequence>MIYCRPALLMWACCGEPSEDSDIRRENCYLCAFCFCILCPIEICLYAYKLCNDWRYDHTQAKCHRNSMIRASVPALPKRRRRELSPPPSERRSSRNPLIPMQPMRYGLGHRERTMEDQMSSLIFKLSPEMRQMVYREVLGDHDIAIVRMERHRGPDGKYKVQPGRLGHLKYKKGIGQHGCIKKPTWLGKYLGRAGIRPDPLNPEFESYMRGGELLSLLKSCRRIYSEAMDLLYSSNTFHFCHPKDLLALSSAILPQRMNSITSIHLHFFPFYDTGLPEPRLSAVVGAMKHLKQLEISHTQNLPERYWSNFYNQSEDYLIAALREFRRDIPITLSLTLATDRLQALVESAKFTNVRVVRLDISREEA</sequence>
<dbReference type="Proteomes" id="UP000223968">
    <property type="component" value="Unassembled WGS sequence"/>
</dbReference>
<dbReference type="EMBL" id="PDNB01000029">
    <property type="protein sequence ID" value="PGH15023.1"/>
    <property type="molecule type" value="Genomic_DNA"/>
</dbReference>
<organism evidence="3 4">
    <name type="scientific">Helicocarpus griseus UAMH5409</name>
    <dbReference type="NCBI Taxonomy" id="1447875"/>
    <lineage>
        <taxon>Eukaryota</taxon>
        <taxon>Fungi</taxon>
        <taxon>Dikarya</taxon>
        <taxon>Ascomycota</taxon>
        <taxon>Pezizomycotina</taxon>
        <taxon>Eurotiomycetes</taxon>
        <taxon>Eurotiomycetidae</taxon>
        <taxon>Onygenales</taxon>
        <taxon>Ajellomycetaceae</taxon>
        <taxon>Helicocarpus</taxon>
    </lineage>
</organism>
<evidence type="ECO:0000313" key="3">
    <source>
        <dbReference type="EMBL" id="PGH15023.1"/>
    </source>
</evidence>
<proteinExistence type="predicted"/>
<keyword evidence="4" id="KW-1185">Reference proteome</keyword>
<dbReference type="STRING" id="1447875.A0A2B7Y1U7"/>
<name>A0A2B7Y1U7_9EURO</name>
<dbReference type="Pfam" id="PF24864">
    <property type="entry name" value="DUF7730"/>
    <property type="match status" value="1"/>
</dbReference>
<dbReference type="InterPro" id="IPR056632">
    <property type="entry name" value="DUF7730"/>
</dbReference>
<dbReference type="PANTHER" id="PTHR38790">
    <property type="entry name" value="2EXR DOMAIN-CONTAINING PROTEIN-RELATED"/>
    <property type="match status" value="1"/>
</dbReference>
<evidence type="ECO:0000313" key="4">
    <source>
        <dbReference type="Proteomes" id="UP000223968"/>
    </source>
</evidence>
<feature type="domain" description="DUF7730" evidence="2">
    <location>
        <begin position="117"/>
        <end position="333"/>
    </location>
</feature>
<protein>
    <recommendedName>
        <fullName evidence="2">DUF7730 domain-containing protein</fullName>
    </recommendedName>
</protein>
<dbReference type="AlphaFoldDB" id="A0A2B7Y1U7"/>
<reference evidence="3 4" key="1">
    <citation type="submission" date="2017-10" db="EMBL/GenBank/DDBJ databases">
        <title>Comparative genomics in systemic dimorphic fungi from Ajellomycetaceae.</title>
        <authorList>
            <person name="Munoz J.F."/>
            <person name="Mcewen J.G."/>
            <person name="Clay O.K."/>
            <person name="Cuomo C.A."/>
        </authorList>
    </citation>
    <scope>NUCLEOTIDE SEQUENCE [LARGE SCALE GENOMIC DNA]</scope>
    <source>
        <strain evidence="3 4">UAMH5409</strain>
    </source>
</reference>
<gene>
    <name evidence="3" type="ORF">AJ79_02705</name>
</gene>
<dbReference type="OrthoDB" id="4757095at2759"/>
<comment type="caution">
    <text evidence="3">The sequence shown here is derived from an EMBL/GenBank/DDBJ whole genome shotgun (WGS) entry which is preliminary data.</text>
</comment>